<keyword evidence="1" id="KW-0853">WD repeat</keyword>
<dbReference type="InterPro" id="IPR051350">
    <property type="entry name" value="WD_repeat-ST_regulator"/>
</dbReference>
<gene>
    <name evidence="3" type="ORF">RJ641_027719</name>
</gene>
<name>A0AAN8WAK9_9MAGN</name>
<dbReference type="Proteomes" id="UP001370490">
    <property type="component" value="Unassembled WGS sequence"/>
</dbReference>
<dbReference type="PANTHER" id="PTHR22838">
    <property type="entry name" value="WD REPEAT PROTEIN 26-RELATED"/>
    <property type="match status" value="1"/>
</dbReference>
<dbReference type="PANTHER" id="PTHR22838:SF6">
    <property type="entry name" value="WD REPEAT-CONTAINING PROTEIN 26 HOMOLOG"/>
    <property type="match status" value="1"/>
</dbReference>
<sequence length="231" mass="25367">MGFAQIGLRYVVFLLDDGTVTEFQSFPNSSSGEPTPGSLESLMACSLPVQGDEETIGSKGVTKKQEFIKIIARALYSLGYDRSGALLEEESGIPLHSSEEWDESVATLHPIGLTDENLVKSSSFLILEQKFVELSNVGKFVDALDTLRNEIVPLCINVDRVHELAVLIIASQCIQPGMLNQDRVDAKVPVCINVDRVHELAALIVASPCIQPRMLNQDRVDTKVRSEILDK</sequence>
<dbReference type="EMBL" id="JBAMMX010000004">
    <property type="protein sequence ID" value="KAK6942342.1"/>
    <property type="molecule type" value="Genomic_DNA"/>
</dbReference>
<organism evidence="3 4">
    <name type="scientific">Dillenia turbinata</name>
    <dbReference type="NCBI Taxonomy" id="194707"/>
    <lineage>
        <taxon>Eukaryota</taxon>
        <taxon>Viridiplantae</taxon>
        <taxon>Streptophyta</taxon>
        <taxon>Embryophyta</taxon>
        <taxon>Tracheophyta</taxon>
        <taxon>Spermatophyta</taxon>
        <taxon>Magnoliopsida</taxon>
        <taxon>eudicotyledons</taxon>
        <taxon>Gunneridae</taxon>
        <taxon>Pentapetalae</taxon>
        <taxon>Dilleniales</taxon>
        <taxon>Dilleniaceae</taxon>
        <taxon>Dillenia</taxon>
    </lineage>
</organism>
<reference evidence="3 4" key="1">
    <citation type="submission" date="2023-12" db="EMBL/GenBank/DDBJ databases">
        <title>A high-quality genome assembly for Dillenia turbinata (Dilleniales).</title>
        <authorList>
            <person name="Chanderbali A."/>
        </authorList>
    </citation>
    <scope>NUCLEOTIDE SEQUENCE [LARGE SCALE GENOMIC DNA]</scope>
    <source>
        <strain evidence="3">LSX21</strain>
        <tissue evidence="3">Leaf</tissue>
    </source>
</reference>
<evidence type="ECO:0000313" key="4">
    <source>
        <dbReference type="Proteomes" id="UP001370490"/>
    </source>
</evidence>
<keyword evidence="4" id="KW-1185">Reference proteome</keyword>
<dbReference type="Pfam" id="PF23627">
    <property type="entry name" value="LisH_WDR26"/>
    <property type="match status" value="1"/>
</dbReference>
<dbReference type="InterPro" id="IPR006594">
    <property type="entry name" value="LisH"/>
</dbReference>
<protein>
    <submittedName>
        <fullName evidence="3">Uncharacterized protein</fullName>
    </submittedName>
</protein>
<dbReference type="PROSITE" id="PS50896">
    <property type="entry name" value="LISH"/>
    <property type="match status" value="1"/>
</dbReference>
<dbReference type="AlphaFoldDB" id="A0AAN8WAK9"/>
<evidence type="ECO:0000256" key="1">
    <source>
        <dbReference type="ARBA" id="ARBA00022574"/>
    </source>
</evidence>
<evidence type="ECO:0000313" key="3">
    <source>
        <dbReference type="EMBL" id="KAK6942342.1"/>
    </source>
</evidence>
<evidence type="ECO:0000256" key="2">
    <source>
        <dbReference type="ARBA" id="ARBA00022737"/>
    </source>
</evidence>
<proteinExistence type="predicted"/>
<accession>A0AAN8WAK9</accession>
<keyword evidence="2" id="KW-0677">Repeat</keyword>
<comment type="caution">
    <text evidence="3">The sequence shown here is derived from an EMBL/GenBank/DDBJ whole genome shotgun (WGS) entry which is preliminary data.</text>
</comment>